<proteinExistence type="predicted"/>
<keyword evidence="2" id="KW-1185">Reference proteome</keyword>
<evidence type="ECO:0000313" key="1">
    <source>
        <dbReference type="EMBL" id="KGH47011.1"/>
    </source>
</evidence>
<dbReference type="EMBL" id="JPMX01000032">
    <property type="protein sequence ID" value="KGH47011.1"/>
    <property type="molecule type" value="Genomic_DNA"/>
</dbReference>
<reference evidence="1 2" key="1">
    <citation type="submission" date="2014-07" db="EMBL/GenBank/DDBJ databases">
        <title>Biosystematic studies on Modestobacter strains isolated from extreme hyper-arid desert soil and from historic building.</title>
        <authorList>
            <person name="Bukarasam K."/>
            <person name="Bull A."/>
            <person name="Girard G."/>
            <person name="van Wezel G."/>
            <person name="Goodfellow M."/>
        </authorList>
    </citation>
    <scope>NUCLEOTIDE SEQUENCE [LARGE SCALE GENOMIC DNA]</scope>
    <source>
        <strain evidence="1 2">KNN45-2b</strain>
    </source>
</reference>
<dbReference type="Proteomes" id="UP000029713">
    <property type="component" value="Unassembled WGS sequence"/>
</dbReference>
<protein>
    <submittedName>
        <fullName evidence="1">Uncharacterized protein</fullName>
    </submittedName>
</protein>
<dbReference type="AlphaFoldDB" id="A0A098YB46"/>
<name>A0A098YB46_9ACTN</name>
<sequence>MFGEVLGVLHVAGPAELATARATAAAQTAAGWRTGVLEPAALPDAALDDVDVVVLWGRRAAAGRDVVAGRRATVVVLGARDVRAVLTSPLRWARELRRTPRTNLLLVPAGLAERYTRWGPPVPLAHRPEGLPEPDAVTVLSAWTARAHAFGARPAG</sequence>
<evidence type="ECO:0000313" key="2">
    <source>
        <dbReference type="Proteomes" id="UP000029713"/>
    </source>
</evidence>
<gene>
    <name evidence="1" type="ORF">IN07_09430</name>
</gene>
<accession>A0A098YB46</accession>
<comment type="caution">
    <text evidence="1">The sequence shown here is derived from an EMBL/GenBank/DDBJ whole genome shotgun (WGS) entry which is preliminary data.</text>
</comment>
<organism evidence="1 2">
    <name type="scientific">Modestobacter caceresii</name>
    <dbReference type="NCBI Taxonomy" id="1522368"/>
    <lineage>
        <taxon>Bacteria</taxon>
        <taxon>Bacillati</taxon>
        <taxon>Actinomycetota</taxon>
        <taxon>Actinomycetes</taxon>
        <taxon>Geodermatophilales</taxon>
        <taxon>Geodermatophilaceae</taxon>
        <taxon>Modestobacter</taxon>
    </lineage>
</organism>